<dbReference type="SUPFAM" id="SSF53098">
    <property type="entry name" value="Ribonuclease H-like"/>
    <property type="match status" value="1"/>
</dbReference>
<dbReference type="InterPro" id="IPR036397">
    <property type="entry name" value="RNaseH_sf"/>
</dbReference>
<organism evidence="4">
    <name type="scientific">Podoviridae sp. ctIKM86</name>
    <dbReference type="NCBI Taxonomy" id="2827729"/>
    <lineage>
        <taxon>Viruses</taxon>
        <taxon>Duplodnaviria</taxon>
        <taxon>Heunggongvirae</taxon>
        <taxon>Uroviricota</taxon>
        <taxon>Caudoviricetes</taxon>
    </lineage>
</organism>
<sequence length="652" mass="74396">MKILLIVNPKVTSTEINNYYSFPTFELFKLNTLALNGKKKLATTDIKNHFNTVILPYIESKNIDYLGICDADYFKVLHKVTKPDTCIGYVFNNISYKYAYIPNCKAIFYHPEETKDKINRAREAIINDSLGSYKSPGSNIIHFECYPKTEYEINKELTKLLHYPALTCDIETYSLHHVDAGLGSICFCWDEHNGIAFKIDKDSFTKNTPVRKLLRAFFIFYKGTLIFHNIAFDVTVLIYQLFMKDILDTKGLLYGLDIMLKNWEDTKLITYLCTNSCSGNNLGLKYQAQEFAGNWAEDEIGDITKIPQEELLRYNLIDGLSTWFVYNKYKDKLIQDKQDKLYNTIFKGTTKDIIQMQLTGIPLNMDKVKEAEVKLNQDKDNAVNILTNNKHIKDFTLVLKQSWVDTYNATHTKKQVTIQDSPIEFNPNSGKQIKELLYDNLHLPVINLTESKQPATDGDTLKALMNHVQSQDIKDILQALIDYSAAEKILTAFIPAFKKAVPACDGRSYLYGSFNLGGTVSGRLSSSKPNLQNLPATGSKYAKLIKACFQAPKGWLWVGLDYSSLEDHISALVTKDPNKLKVYTDEYDGHCLRAYSYWTSLMPDITAKLDEIHKEGKVYKVTYDDGSIEYLNENNPKLIKLRGNSNESNSSN</sequence>
<dbReference type="InterPro" id="IPR001098">
    <property type="entry name" value="DNA-dir_DNA_pol_A_palm_dom"/>
</dbReference>
<dbReference type="InterPro" id="IPR043502">
    <property type="entry name" value="DNA/RNA_pol_sf"/>
</dbReference>
<name>A0A8S5SME8_9CAUD</name>
<keyword evidence="1" id="KW-0235">DNA replication</keyword>
<evidence type="ECO:0000256" key="1">
    <source>
        <dbReference type="ARBA" id="ARBA00022705"/>
    </source>
</evidence>
<dbReference type="Gene3D" id="3.30.420.10">
    <property type="entry name" value="Ribonuclease H-like superfamily/Ribonuclease H"/>
    <property type="match status" value="1"/>
</dbReference>
<dbReference type="PANTHER" id="PTHR10133">
    <property type="entry name" value="DNA POLYMERASE I"/>
    <property type="match status" value="1"/>
</dbReference>
<dbReference type="Gene3D" id="1.10.150.20">
    <property type="entry name" value="5' to 3' exonuclease, C-terminal subdomain"/>
    <property type="match status" value="1"/>
</dbReference>
<dbReference type="Gene3D" id="3.30.70.370">
    <property type="match status" value="1"/>
</dbReference>
<proteinExistence type="predicted"/>
<dbReference type="Gene3D" id="1.20.1060.10">
    <property type="entry name" value="Taq DNA Polymerase, Chain T, domain 4"/>
    <property type="match status" value="1"/>
</dbReference>
<feature type="domain" description="DNA-directed DNA polymerase family A palm" evidence="3">
    <location>
        <begin position="420"/>
        <end position="600"/>
    </location>
</feature>
<dbReference type="GO" id="GO:0006261">
    <property type="term" value="P:DNA-templated DNA replication"/>
    <property type="evidence" value="ECO:0007669"/>
    <property type="project" value="InterPro"/>
</dbReference>
<dbReference type="GO" id="GO:0003677">
    <property type="term" value="F:DNA binding"/>
    <property type="evidence" value="ECO:0007669"/>
    <property type="project" value="InterPro"/>
</dbReference>
<protein>
    <submittedName>
        <fullName evidence="4">DNA POLYMERASE</fullName>
    </submittedName>
</protein>
<dbReference type="InterPro" id="IPR012337">
    <property type="entry name" value="RNaseH-like_sf"/>
</dbReference>
<keyword evidence="2" id="KW-1194">Viral DNA replication</keyword>
<dbReference type="PANTHER" id="PTHR10133:SF27">
    <property type="entry name" value="DNA POLYMERASE NU"/>
    <property type="match status" value="1"/>
</dbReference>
<evidence type="ECO:0000256" key="2">
    <source>
        <dbReference type="ARBA" id="ARBA00023109"/>
    </source>
</evidence>
<evidence type="ECO:0000313" key="4">
    <source>
        <dbReference type="EMBL" id="DAF52244.1"/>
    </source>
</evidence>
<reference evidence="4" key="1">
    <citation type="journal article" date="2021" name="Proc. Natl. Acad. Sci. U.S.A.">
        <title>A Catalog of Tens of Thousands of Viruses from Human Metagenomes Reveals Hidden Associations with Chronic Diseases.</title>
        <authorList>
            <person name="Tisza M.J."/>
            <person name="Buck C.B."/>
        </authorList>
    </citation>
    <scope>NUCLEOTIDE SEQUENCE</scope>
    <source>
        <strain evidence="4">CtIKM86</strain>
    </source>
</reference>
<accession>A0A8S5SME8</accession>
<dbReference type="SUPFAM" id="SSF56672">
    <property type="entry name" value="DNA/RNA polymerases"/>
    <property type="match status" value="1"/>
</dbReference>
<dbReference type="PRINTS" id="PR00868">
    <property type="entry name" value="DNAPOLI"/>
</dbReference>
<evidence type="ECO:0000259" key="3">
    <source>
        <dbReference type="Pfam" id="PF00476"/>
    </source>
</evidence>
<dbReference type="GO" id="GO:0006302">
    <property type="term" value="P:double-strand break repair"/>
    <property type="evidence" value="ECO:0007669"/>
    <property type="project" value="TreeGrafter"/>
</dbReference>
<dbReference type="GO" id="GO:0039693">
    <property type="term" value="P:viral DNA genome replication"/>
    <property type="evidence" value="ECO:0007669"/>
    <property type="project" value="UniProtKB-KW"/>
</dbReference>
<dbReference type="InterPro" id="IPR002298">
    <property type="entry name" value="DNA_polymerase_A"/>
</dbReference>
<dbReference type="GO" id="GO:0003887">
    <property type="term" value="F:DNA-directed DNA polymerase activity"/>
    <property type="evidence" value="ECO:0007669"/>
    <property type="project" value="InterPro"/>
</dbReference>
<dbReference type="EMBL" id="BK032631">
    <property type="protein sequence ID" value="DAF52244.1"/>
    <property type="molecule type" value="Genomic_DNA"/>
</dbReference>
<dbReference type="Pfam" id="PF00476">
    <property type="entry name" value="DNA_pol_A"/>
    <property type="match status" value="1"/>
</dbReference>